<evidence type="ECO:0000313" key="1">
    <source>
        <dbReference type="EMBL" id="RZU42097.1"/>
    </source>
</evidence>
<gene>
    <name evidence="1" type="ORF">BDD14_3643</name>
</gene>
<keyword evidence="2" id="KW-1185">Reference proteome</keyword>
<evidence type="ECO:0000313" key="2">
    <source>
        <dbReference type="Proteomes" id="UP000292958"/>
    </source>
</evidence>
<accession>A0A4Q7YWA8</accession>
<dbReference type="Proteomes" id="UP000292958">
    <property type="component" value="Unassembled WGS sequence"/>
</dbReference>
<dbReference type="EMBL" id="SHKW01000001">
    <property type="protein sequence ID" value="RZU42097.1"/>
    <property type="molecule type" value="Genomic_DNA"/>
</dbReference>
<reference evidence="1 2" key="1">
    <citation type="submission" date="2019-02" db="EMBL/GenBank/DDBJ databases">
        <title>Genomic Encyclopedia of Archaeal and Bacterial Type Strains, Phase II (KMG-II): from individual species to whole genera.</title>
        <authorList>
            <person name="Goeker M."/>
        </authorList>
    </citation>
    <scope>NUCLEOTIDE SEQUENCE [LARGE SCALE GENOMIC DNA]</scope>
    <source>
        <strain evidence="1 2">DSM 18101</strain>
    </source>
</reference>
<comment type="caution">
    <text evidence="1">The sequence shown here is derived from an EMBL/GenBank/DDBJ whole genome shotgun (WGS) entry which is preliminary data.</text>
</comment>
<dbReference type="AlphaFoldDB" id="A0A4Q7YWA8"/>
<name>A0A4Q7YWA8_9BACT</name>
<organism evidence="1 2">
    <name type="scientific">Edaphobacter modestus</name>
    <dbReference type="NCBI Taxonomy" id="388466"/>
    <lineage>
        <taxon>Bacteria</taxon>
        <taxon>Pseudomonadati</taxon>
        <taxon>Acidobacteriota</taxon>
        <taxon>Terriglobia</taxon>
        <taxon>Terriglobales</taxon>
        <taxon>Acidobacteriaceae</taxon>
        <taxon>Edaphobacter</taxon>
    </lineage>
</organism>
<protein>
    <submittedName>
        <fullName evidence="1">Uncharacterized protein</fullName>
    </submittedName>
</protein>
<proteinExistence type="predicted"/>
<sequence>MTLLRSGVSGSCFGANGPLMRYSRMNGAPGTFPLSFCKGLPLCVERRRLESRFVRCLSEDLGQVFGAGVCALGDLLAAAEAVGDDDGLRVVADGGQEDALA</sequence>